<dbReference type="AlphaFoldDB" id="A0A1X7PWW2"/>
<dbReference type="InterPro" id="IPR010656">
    <property type="entry name" value="DctM"/>
</dbReference>
<reference evidence="10" key="1">
    <citation type="submission" date="2017-04" db="EMBL/GenBank/DDBJ databases">
        <authorList>
            <person name="Varghese N."/>
            <person name="Submissions S."/>
        </authorList>
    </citation>
    <scope>NUCLEOTIDE SEQUENCE [LARGE SCALE GENOMIC DNA]</scope>
    <source>
        <strain evidence="10">B5P</strain>
    </source>
</reference>
<keyword evidence="4 7" id="KW-0812">Transmembrane</keyword>
<evidence type="ECO:0000313" key="9">
    <source>
        <dbReference type="EMBL" id="SMH56237.1"/>
    </source>
</evidence>
<dbReference type="PANTHER" id="PTHR33362">
    <property type="entry name" value="SIALIC ACID TRAP TRANSPORTER PERMEASE PROTEIN SIAT-RELATED"/>
    <property type="match status" value="1"/>
</dbReference>
<dbReference type="Pfam" id="PF06808">
    <property type="entry name" value="DctM"/>
    <property type="match status" value="1"/>
</dbReference>
<keyword evidence="6 7" id="KW-0472">Membrane</keyword>
<keyword evidence="3 7" id="KW-0997">Cell inner membrane</keyword>
<dbReference type="EMBL" id="FXBL01000004">
    <property type="protein sequence ID" value="SMH56237.1"/>
    <property type="molecule type" value="Genomic_DNA"/>
</dbReference>
<feature type="transmembrane region" description="Helical" evidence="7">
    <location>
        <begin position="410"/>
        <end position="434"/>
    </location>
</feature>
<comment type="function">
    <text evidence="7">Part of the tripartite ATP-independent periplasmic (TRAP) transport system.</text>
</comment>
<protein>
    <recommendedName>
        <fullName evidence="7">TRAP transporter large permease protein</fullName>
    </recommendedName>
</protein>
<name>A0A1X7PWW2_9HYPH</name>
<dbReference type="PIRSF" id="PIRSF006066">
    <property type="entry name" value="HI0050"/>
    <property type="match status" value="1"/>
</dbReference>
<feature type="transmembrane region" description="Helical" evidence="7">
    <location>
        <begin position="6"/>
        <end position="39"/>
    </location>
</feature>
<dbReference type="RefSeq" id="WP_085467056.1">
    <property type="nucleotide sequence ID" value="NZ_FXBL01000004.1"/>
</dbReference>
<keyword evidence="7" id="KW-0813">Transport</keyword>
<keyword evidence="2" id="KW-1003">Cell membrane</keyword>
<evidence type="ECO:0000256" key="7">
    <source>
        <dbReference type="RuleBase" id="RU369079"/>
    </source>
</evidence>
<dbReference type="GO" id="GO:0022857">
    <property type="term" value="F:transmembrane transporter activity"/>
    <property type="evidence" value="ECO:0007669"/>
    <property type="project" value="UniProtKB-UniRule"/>
</dbReference>
<evidence type="ECO:0000256" key="4">
    <source>
        <dbReference type="ARBA" id="ARBA00022692"/>
    </source>
</evidence>
<evidence type="ECO:0000256" key="2">
    <source>
        <dbReference type="ARBA" id="ARBA00022475"/>
    </source>
</evidence>
<feature type="transmembrane region" description="Helical" evidence="7">
    <location>
        <begin position="230"/>
        <end position="248"/>
    </location>
</feature>
<dbReference type="PANTHER" id="PTHR33362:SF5">
    <property type="entry name" value="C4-DICARBOXYLATE TRAP TRANSPORTER LARGE PERMEASE PROTEIN DCTM"/>
    <property type="match status" value="1"/>
</dbReference>
<dbReference type="OrthoDB" id="9790209at2"/>
<evidence type="ECO:0000313" key="10">
    <source>
        <dbReference type="Proteomes" id="UP000193083"/>
    </source>
</evidence>
<evidence type="ECO:0000259" key="8">
    <source>
        <dbReference type="Pfam" id="PF06808"/>
    </source>
</evidence>
<keyword evidence="5 7" id="KW-1133">Transmembrane helix</keyword>
<sequence length="438" mass="45800">MSGVGIAFLSIAAMLVLIYSGMHVAIALILLSFCGVWILRGNFDIASNMLVLAFKDSISDYLFGVVPLFVLMGLLVAVAGIGRDTFEVAAQVFRRVLGGLGIATVAANAVFAAITGISIASAAVFTKVAVPEMIRHGYTARFAVGVVAGSSVLGMLIPPSLLFILYGVLTEQSVGSLFIAGVIPGVLLSLIYCAGIFAMGRWWPSFIGGRKADSYDTANDMSLGEMANKLAPIVILIALVLGGIYGGFFTPTEAGAAGALGALLISLAKQRLTWASFWQVLVQTGHTTSSICFLIIGASLYSRMLAMSGMPGWLGTFVVESGLGVTGIVIALMMVVILLGTILDSASIMLLTLPIAIPILTGMSVDLIWLGVLMILSVEIGLLTPPFGIAVFVVKATLGPDSEVTLNDIFAGAFPFAAMMFLVLVLVFLFPWLATALV</sequence>
<evidence type="ECO:0000256" key="6">
    <source>
        <dbReference type="ARBA" id="ARBA00023136"/>
    </source>
</evidence>
<feature type="transmembrane region" description="Helical" evidence="7">
    <location>
        <begin position="322"/>
        <end position="343"/>
    </location>
</feature>
<proteinExistence type="inferred from homology"/>
<feature type="transmembrane region" description="Helical" evidence="7">
    <location>
        <begin position="175"/>
        <end position="200"/>
    </location>
</feature>
<feature type="transmembrane region" description="Helical" evidence="7">
    <location>
        <begin position="284"/>
        <end position="302"/>
    </location>
</feature>
<dbReference type="Proteomes" id="UP000193083">
    <property type="component" value="Unassembled WGS sequence"/>
</dbReference>
<feature type="transmembrane region" description="Helical" evidence="7">
    <location>
        <begin position="102"/>
        <end position="130"/>
    </location>
</feature>
<organism evidence="9 10">
    <name type="scientific">Mesorhizobium australicum</name>
    <dbReference type="NCBI Taxonomy" id="536018"/>
    <lineage>
        <taxon>Bacteria</taxon>
        <taxon>Pseudomonadati</taxon>
        <taxon>Pseudomonadota</taxon>
        <taxon>Alphaproteobacteria</taxon>
        <taxon>Hyphomicrobiales</taxon>
        <taxon>Phyllobacteriaceae</taxon>
        <taxon>Mesorhizobium</taxon>
    </lineage>
</organism>
<comment type="similarity">
    <text evidence="7">Belongs to the TRAP transporter large permease family.</text>
</comment>
<evidence type="ECO:0000256" key="3">
    <source>
        <dbReference type="ARBA" id="ARBA00022519"/>
    </source>
</evidence>
<comment type="subcellular location">
    <subcellularLocation>
        <location evidence="1 7">Cell inner membrane</location>
        <topology evidence="1 7">Multi-pass membrane protein</topology>
    </subcellularLocation>
</comment>
<feature type="transmembrane region" description="Helical" evidence="7">
    <location>
        <begin position="60"/>
        <end position="82"/>
    </location>
</feature>
<comment type="subunit">
    <text evidence="7">The complex comprises the extracytoplasmic solute receptor protein and the two transmembrane proteins.</text>
</comment>
<evidence type="ECO:0000256" key="5">
    <source>
        <dbReference type="ARBA" id="ARBA00022989"/>
    </source>
</evidence>
<feature type="domain" description="TRAP C4-dicarboxylate transport system permease DctM subunit" evidence="8">
    <location>
        <begin position="12"/>
        <end position="433"/>
    </location>
</feature>
<evidence type="ECO:0000256" key="1">
    <source>
        <dbReference type="ARBA" id="ARBA00004429"/>
    </source>
</evidence>
<keyword evidence="10" id="KW-1185">Reference proteome</keyword>
<gene>
    <name evidence="9" type="ORF">SAMN02982922_5474</name>
</gene>
<feature type="transmembrane region" description="Helical" evidence="7">
    <location>
        <begin position="355"/>
        <end position="376"/>
    </location>
</feature>
<feature type="transmembrane region" description="Helical" evidence="7">
    <location>
        <begin position="142"/>
        <end position="169"/>
    </location>
</feature>
<accession>A0A1X7PWW2</accession>
<dbReference type="InterPro" id="IPR004681">
    <property type="entry name" value="TRAP_DctM"/>
</dbReference>
<feature type="transmembrane region" description="Helical" evidence="7">
    <location>
        <begin position="382"/>
        <end position="398"/>
    </location>
</feature>
<dbReference type="GO" id="GO:0005886">
    <property type="term" value="C:plasma membrane"/>
    <property type="evidence" value="ECO:0007669"/>
    <property type="project" value="UniProtKB-SubCell"/>
</dbReference>
<dbReference type="NCBIfam" id="TIGR00786">
    <property type="entry name" value="dctM"/>
    <property type="match status" value="1"/>
</dbReference>